<keyword evidence="4" id="KW-1185">Reference proteome</keyword>
<keyword evidence="1" id="KW-0472">Membrane</keyword>
<feature type="chain" id="PRO_5022927417" description="Protein BatD" evidence="2">
    <location>
        <begin position="20"/>
        <end position="331"/>
    </location>
</feature>
<sequence precursor="true">MIRLKRFALLVMLCAVVSAAQDAMGAELGCSTQVDRSEVKILDPITLSIVIDAPSNLELEFSDSEIPEAGESLGPFEIVSVESKPSMPIGTSQRQWLWRFKLQTLQIGEHQIPSIEIRYRLNGESELLVTEPATVHVLSVLTDDESPSNPRPIKGQMSVETTTQSFGWYWWIGLAFAATVVGIAAMVFGKRRRRIVPTTTQWTLRRLEAVSQAVTAKEINSSQAYLRTARIARDFAASHHGLDPEVMTTDEVVSAIRTGPWLSDESRHHLTSLLREADEMKFAGHSETNRPNTDGPEVAKCNETIEWLRSLVQAVDSQMLESQEMASKETI</sequence>
<proteinExistence type="predicted"/>
<feature type="transmembrane region" description="Helical" evidence="1">
    <location>
        <begin position="168"/>
        <end position="188"/>
    </location>
</feature>
<dbReference type="OrthoDB" id="260093at2"/>
<evidence type="ECO:0008006" key="5">
    <source>
        <dbReference type="Google" id="ProtNLM"/>
    </source>
</evidence>
<dbReference type="InterPro" id="IPR025738">
    <property type="entry name" value="BatD"/>
</dbReference>
<gene>
    <name evidence="3" type="ORF">CA13_40070</name>
</gene>
<keyword evidence="1" id="KW-1133">Transmembrane helix</keyword>
<organism evidence="3 4">
    <name type="scientific">Novipirellula herctigrandis</name>
    <dbReference type="NCBI Taxonomy" id="2527986"/>
    <lineage>
        <taxon>Bacteria</taxon>
        <taxon>Pseudomonadati</taxon>
        <taxon>Planctomycetota</taxon>
        <taxon>Planctomycetia</taxon>
        <taxon>Pirellulales</taxon>
        <taxon>Pirellulaceae</taxon>
        <taxon>Novipirellula</taxon>
    </lineage>
</organism>
<dbReference type="RefSeq" id="WP_146399096.1">
    <property type="nucleotide sequence ID" value="NZ_SJPJ01000001.1"/>
</dbReference>
<name>A0A5C5Z5L8_9BACT</name>
<accession>A0A5C5Z5L8</accession>
<dbReference type="AlphaFoldDB" id="A0A5C5Z5L8"/>
<evidence type="ECO:0000313" key="4">
    <source>
        <dbReference type="Proteomes" id="UP000315010"/>
    </source>
</evidence>
<comment type="caution">
    <text evidence="3">The sequence shown here is derived from an EMBL/GenBank/DDBJ whole genome shotgun (WGS) entry which is preliminary data.</text>
</comment>
<keyword evidence="2" id="KW-0732">Signal</keyword>
<feature type="signal peptide" evidence="2">
    <location>
        <begin position="1"/>
        <end position="19"/>
    </location>
</feature>
<reference evidence="3 4" key="1">
    <citation type="submission" date="2019-02" db="EMBL/GenBank/DDBJ databases">
        <title>Deep-cultivation of Planctomycetes and their phenomic and genomic characterization uncovers novel biology.</title>
        <authorList>
            <person name="Wiegand S."/>
            <person name="Jogler M."/>
            <person name="Boedeker C."/>
            <person name="Pinto D."/>
            <person name="Vollmers J."/>
            <person name="Rivas-Marin E."/>
            <person name="Kohn T."/>
            <person name="Peeters S.H."/>
            <person name="Heuer A."/>
            <person name="Rast P."/>
            <person name="Oberbeckmann S."/>
            <person name="Bunk B."/>
            <person name="Jeske O."/>
            <person name="Meyerdierks A."/>
            <person name="Storesund J.E."/>
            <person name="Kallscheuer N."/>
            <person name="Luecker S."/>
            <person name="Lage O.M."/>
            <person name="Pohl T."/>
            <person name="Merkel B.J."/>
            <person name="Hornburger P."/>
            <person name="Mueller R.-W."/>
            <person name="Bruemmer F."/>
            <person name="Labrenz M."/>
            <person name="Spormann A.M."/>
            <person name="Op Den Camp H."/>
            <person name="Overmann J."/>
            <person name="Amann R."/>
            <person name="Jetten M.S.M."/>
            <person name="Mascher T."/>
            <person name="Medema M.H."/>
            <person name="Devos D.P."/>
            <person name="Kaster A.-K."/>
            <person name="Ovreas L."/>
            <person name="Rohde M."/>
            <person name="Galperin M.Y."/>
            <person name="Jogler C."/>
        </authorList>
    </citation>
    <scope>NUCLEOTIDE SEQUENCE [LARGE SCALE GENOMIC DNA]</scope>
    <source>
        <strain evidence="3 4">CA13</strain>
    </source>
</reference>
<evidence type="ECO:0000256" key="1">
    <source>
        <dbReference type="SAM" id="Phobius"/>
    </source>
</evidence>
<dbReference type="Pfam" id="PF13584">
    <property type="entry name" value="BatD"/>
    <property type="match status" value="1"/>
</dbReference>
<protein>
    <recommendedName>
        <fullName evidence="5">Protein BatD</fullName>
    </recommendedName>
</protein>
<keyword evidence="1" id="KW-0812">Transmembrane</keyword>
<dbReference type="EMBL" id="SJPJ01000001">
    <property type="protein sequence ID" value="TWT82544.1"/>
    <property type="molecule type" value="Genomic_DNA"/>
</dbReference>
<evidence type="ECO:0000256" key="2">
    <source>
        <dbReference type="SAM" id="SignalP"/>
    </source>
</evidence>
<dbReference type="Proteomes" id="UP000315010">
    <property type="component" value="Unassembled WGS sequence"/>
</dbReference>
<evidence type="ECO:0000313" key="3">
    <source>
        <dbReference type="EMBL" id="TWT82544.1"/>
    </source>
</evidence>